<dbReference type="InterPro" id="IPR008922">
    <property type="entry name" value="Di-copper_centre_dom_sf"/>
</dbReference>
<feature type="region of interest" description="Disordered" evidence="2">
    <location>
        <begin position="514"/>
        <end position="555"/>
    </location>
</feature>
<protein>
    <submittedName>
        <fullName evidence="6">Storage protein-binding protein</fullName>
    </submittedName>
</protein>
<dbReference type="PANTHER" id="PTHR11511">
    <property type="entry name" value="LARVAL STORAGE PROTEIN/PHENOLOXIDASE"/>
    <property type="match status" value="1"/>
</dbReference>
<dbReference type="InterPro" id="IPR037020">
    <property type="entry name" value="Hemocyanin_C_sf"/>
</dbReference>
<feature type="region of interest" description="Disordered" evidence="2">
    <location>
        <begin position="613"/>
        <end position="634"/>
    </location>
</feature>
<name>Q26654_SARPE</name>
<accession>Q26654</accession>
<feature type="chain" id="PRO_5004203308" evidence="3">
    <location>
        <begin position="18"/>
        <end position="1163"/>
    </location>
</feature>
<feature type="region of interest" description="Disordered" evidence="2">
    <location>
        <begin position="411"/>
        <end position="432"/>
    </location>
</feature>
<dbReference type="InterPro" id="IPR005203">
    <property type="entry name" value="Hemocyanin_C"/>
</dbReference>
<evidence type="ECO:0000259" key="5">
    <source>
        <dbReference type="Pfam" id="PF03723"/>
    </source>
</evidence>
<keyword evidence="3" id="KW-0732">Signal</keyword>
<keyword evidence="1" id="KW-0175">Coiled coil</keyword>
<feature type="compositionally biased region" description="Acidic residues" evidence="2">
    <location>
        <begin position="666"/>
        <end position="675"/>
    </location>
</feature>
<feature type="compositionally biased region" description="Acidic residues" evidence="2">
    <location>
        <begin position="453"/>
        <end position="463"/>
    </location>
</feature>
<evidence type="ECO:0000256" key="3">
    <source>
        <dbReference type="SAM" id="SignalP"/>
    </source>
</evidence>
<dbReference type="GO" id="GO:0097009">
    <property type="term" value="P:energy homeostasis"/>
    <property type="evidence" value="ECO:0007669"/>
    <property type="project" value="UniProtKB-ARBA"/>
</dbReference>
<feature type="coiled-coil region" evidence="1">
    <location>
        <begin position="923"/>
        <end position="950"/>
    </location>
</feature>
<dbReference type="PANTHER" id="PTHR11511:SF5">
    <property type="entry name" value="FAT-BODY PROTEIN 1-RELATED"/>
    <property type="match status" value="1"/>
</dbReference>
<evidence type="ECO:0000313" key="6">
    <source>
        <dbReference type="EMBL" id="BAA06161.1"/>
    </source>
</evidence>
<evidence type="ECO:0000259" key="4">
    <source>
        <dbReference type="Pfam" id="PF03722"/>
    </source>
</evidence>
<organism evidence="6">
    <name type="scientific">Sarcophaga peregrina</name>
    <name type="common">Flesh fly</name>
    <name type="synonym">Boettcherisca peregrina</name>
    <dbReference type="NCBI Taxonomy" id="7386"/>
    <lineage>
        <taxon>Eukaryota</taxon>
        <taxon>Metazoa</taxon>
        <taxon>Ecdysozoa</taxon>
        <taxon>Arthropoda</taxon>
        <taxon>Hexapoda</taxon>
        <taxon>Insecta</taxon>
        <taxon>Pterygota</taxon>
        <taxon>Neoptera</taxon>
        <taxon>Endopterygota</taxon>
        <taxon>Diptera</taxon>
        <taxon>Brachycera</taxon>
        <taxon>Muscomorpha</taxon>
        <taxon>Oestroidea</taxon>
        <taxon>Sarcophagidae</taxon>
        <taxon>Sarcophaga</taxon>
        <taxon>Boettcherisca</taxon>
    </lineage>
</organism>
<feature type="domain" description="Hemocyanin C-terminal" evidence="5">
    <location>
        <begin position="912"/>
        <end position="1151"/>
    </location>
</feature>
<dbReference type="Gene3D" id="1.10.1280.10">
    <property type="entry name" value="Di-copper center containing domain from catechol oxidase"/>
    <property type="match status" value="1"/>
</dbReference>
<dbReference type="SUPFAM" id="SSF81296">
    <property type="entry name" value="E set domains"/>
    <property type="match status" value="1"/>
</dbReference>
<sequence>MQRIVLLLLGMASLAASGIITDRIRGGLDMVAGLGIGLQGGQGLQGSVHHQGIGPEGMGSINVNTLNQQQLLRQKFILDVLQQVNMPIQNRELLVLVSRNDVTNEDLYTRPLTEDMLMVLDLIRQQQILNKQQICTISNDRHVQQMVGLYRLLVGARDFEAFQQLVVYARQHVNTEMFVNALILALAERQDTEMLVVPALHEVLPQLYHHQSIIQQVQHLDTGVSSLRPNLVDVVGLGRQNRLLNNRLADEQQNTGLLGILNRSQMWMPWRELHRQMAIRRMAGGNVIQQTDRQMNKLVVQLPGQGLLTDDIGLKAYVNVLVDELIVKQDVVGRSGDRNMNMGTLRGVEGIRGLRNRIRNTLNVNDNDDDDQDNDNIGWNINNQRRRIVNTGRMDRLFNVERSDDDIFGGRRTGLNMDQDRTSMGGRMGRVGLNRDDINVQERLRQMQRNNDNDDDDDDDEDVYTGGRTIMGRNEHQRGRNTVSVNDPRLLFVGRRRINPNNVINLSGSNRNYNTRNYMDRDDMDMISGGRRTDRNERQQNSWQVNERGDDDILGNRRMNNQRRMQNDNDNDDDMIQGQWQDQQRMGQGIGGGHGRNDFLKVVTRGGHMIRDTNVRGRDMQGGQRGDSLDMNLPTTSIDDERLLYVNRRKLNDNINTQGRRMWNNNDDDDDDNDNDDVRRQRTRNNWMTGNRRNMWNEDEENIHVGGRRYRRSLDQQQQNWRQNWNRDETTGINGKLLLHTLQQLVARINVERIALGLPQLIDDQSLNRQQQKQGILGRIAERRNANTNIDITSRVSGQTLNKIEEIMQRIDRVLQQQVQQGQQQTLSATTNYNDILNQIGLLLAGQVEDINLVDLMGEVLQHSENQLRKGQVANIIDNENIQILLAGIVKVIDDHVQDLIQNRQHITGQQQQQDININNVQIDKLQTYLEQTEVDLSNLMQENIDLSMQGNNRMIVGQVPRLNHKNFHIDIEVTSQRQQQVVVRSMLVPKVDGRGNTLPVNQRRQNAILLDITTVDLHQGRNLVKLHSNDITLTGCDTTPYTKIYERVMLALERQIQMGQQQQQICGQTDMMPHRLLVPRGRVNGLPMQLVTVITPVQNTLNTMGRPITGLDVLLLDRLPLNYPLHSDITDLDQVNAMPNVLVKDVQIYHDDNIQLNLMNLN</sequence>
<dbReference type="PIR" id="A56097">
    <property type="entry name" value="A56097"/>
</dbReference>
<dbReference type="InterPro" id="IPR005204">
    <property type="entry name" value="Hemocyanin_N"/>
</dbReference>
<dbReference type="InterPro" id="IPR014756">
    <property type="entry name" value="Ig_E-set"/>
</dbReference>
<feature type="signal peptide" evidence="3">
    <location>
        <begin position="1"/>
        <end position="17"/>
    </location>
</feature>
<dbReference type="Pfam" id="PF03723">
    <property type="entry name" value="Hemocyanin_C"/>
    <property type="match status" value="1"/>
</dbReference>
<evidence type="ECO:0000256" key="1">
    <source>
        <dbReference type="SAM" id="Coils"/>
    </source>
</evidence>
<evidence type="ECO:0000256" key="2">
    <source>
        <dbReference type="SAM" id="MobiDB-lite"/>
    </source>
</evidence>
<feature type="region of interest" description="Disordered" evidence="2">
    <location>
        <begin position="447"/>
        <end position="482"/>
    </location>
</feature>
<reference evidence="6" key="1">
    <citation type="journal article" date="1995" name="J. Biol. Chem.">
        <title>Molecular cloning and sequencing of arylphorin-binding protein in protein granules of the Sarcophaga fat body. Implications of a post-translational processing mechanism.</title>
        <authorList>
            <person name="Chung S.O."/>
            <person name="Kubo T."/>
            <person name="Natori S."/>
        </authorList>
    </citation>
    <scope>NUCLEOTIDE SEQUENCE</scope>
</reference>
<dbReference type="InterPro" id="IPR036697">
    <property type="entry name" value="Hemocyanin_N_sf"/>
</dbReference>
<dbReference type="GO" id="GO:0005615">
    <property type="term" value="C:extracellular space"/>
    <property type="evidence" value="ECO:0007669"/>
    <property type="project" value="UniProtKB-ARBA"/>
</dbReference>
<dbReference type="Gene3D" id="1.20.1370.10">
    <property type="entry name" value="Hemocyanin, N-terminal domain"/>
    <property type="match status" value="1"/>
</dbReference>
<dbReference type="GO" id="GO:0045735">
    <property type="term" value="F:nutrient reservoir activity"/>
    <property type="evidence" value="ECO:0007669"/>
    <property type="project" value="UniProtKB-ARBA"/>
</dbReference>
<dbReference type="AlphaFoldDB" id="Q26654"/>
<dbReference type="EMBL" id="D29741">
    <property type="protein sequence ID" value="BAA06161.1"/>
    <property type="molecule type" value="mRNA"/>
</dbReference>
<proteinExistence type="evidence at transcript level"/>
<feature type="region of interest" description="Disordered" evidence="2">
    <location>
        <begin position="658"/>
        <end position="685"/>
    </location>
</feature>
<feature type="domain" description="Hemocyanin N-terminal" evidence="4">
    <location>
        <begin position="71"/>
        <end position="193"/>
    </location>
</feature>
<dbReference type="InterPro" id="IPR013788">
    <property type="entry name" value="Hemocyanin/hexamerin"/>
</dbReference>
<dbReference type="SUPFAM" id="SSF48050">
    <property type="entry name" value="Hemocyanin, N-terminal domain"/>
    <property type="match status" value="1"/>
</dbReference>
<dbReference type="Gene3D" id="2.60.40.1520">
    <property type="entry name" value="Hemocyanin, C-terminal domain"/>
    <property type="match status" value="1"/>
</dbReference>
<dbReference type="Pfam" id="PF03722">
    <property type="entry name" value="Hemocyanin_N"/>
    <property type="match status" value="1"/>
</dbReference>